<evidence type="ECO:0000256" key="1">
    <source>
        <dbReference type="ARBA" id="ARBA00022617"/>
    </source>
</evidence>
<keyword evidence="3 4" id="KW-0408">Iron</keyword>
<accession>A0A1V0RS46</accession>
<dbReference type="InterPro" id="IPR009056">
    <property type="entry name" value="Cyt_c-like_dom"/>
</dbReference>
<dbReference type="GO" id="GO:0009055">
    <property type="term" value="F:electron transfer activity"/>
    <property type="evidence" value="ECO:0007669"/>
    <property type="project" value="InterPro"/>
</dbReference>
<sequence>MCLLVTPYTRLSRIAMLWLAALLWLMPDLARADDKRFRLSAPVVLVESGLLGYLVPRFALKTGVRVEVVAEASEAEIILGQEEGRAVFEGVGAVWRMGVSGTHPGAALFADWLTSEIGQRTVTSYEVAGVAPFGLPQVVEEAEAAAVFDGDPALGKEVSLLQCGRCHVVAPENRMGAIGSTPSFAVLRTFADWDARFQSFFALKPHPAFTQVAGVTQPFASHLPSPISPIEVTLDELEAIIAYVAGLAPADLGAPIQVQ</sequence>
<dbReference type="GO" id="GO:0046872">
    <property type="term" value="F:metal ion binding"/>
    <property type="evidence" value="ECO:0007669"/>
    <property type="project" value="UniProtKB-KW"/>
</dbReference>
<reference evidence="6 7" key="1">
    <citation type="submission" date="2017-03" db="EMBL/GenBank/DDBJ databases">
        <title>Genome Sequence of Roseovarius mucosus strain SMR3 Isolated from a culture of the Diatom Skeletonema marinoi.</title>
        <authorList>
            <person name="Topel M."/>
            <person name="Pinder M."/>
            <person name="Johansson O.N."/>
            <person name="Kourtchenko O."/>
            <person name="Godhe A."/>
            <person name="Clarke A.K."/>
        </authorList>
    </citation>
    <scope>NUCLEOTIDE SEQUENCE [LARGE SCALE GENOMIC DNA]</scope>
    <source>
        <strain evidence="6 7">SMR3</strain>
    </source>
</reference>
<evidence type="ECO:0000256" key="4">
    <source>
        <dbReference type="PROSITE-ProRule" id="PRU00433"/>
    </source>
</evidence>
<dbReference type="SUPFAM" id="SSF46626">
    <property type="entry name" value="Cytochrome c"/>
    <property type="match status" value="1"/>
</dbReference>
<keyword evidence="2 4" id="KW-0479">Metal-binding</keyword>
<dbReference type="GO" id="GO:0020037">
    <property type="term" value="F:heme binding"/>
    <property type="evidence" value="ECO:0007669"/>
    <property type="project" value="InterPro"/>
</dbReference>
<evidence type="ECO:0000256" key="2">
    <source>
        <dbReference type="ARBA" id="ARBA00022723"/>
    </source>
</evidence>
<keyword evidence="1 4" id="KW-0349">Heme</keyword>
<evidence type="ECO:0000313" key="6">
    <source>
        <dbReference type="EMBL" id="ARE84597.1"/>
    </source>
</evidence>
<dbReference type="InterPro" id="IPR036909">
    <property type="entry name" value="Cyt_c-like_dom_sf"/>
</dbReference>
<dbReference type="Proteomes" id="UP000192273">
    <property type="component" value="Chromosome"/>
</dbReference>
<dbReference type="EMBL" id="CP020474">
    <property type="protein sequence ID" value="ARE84597.1"/>
    <property type="molecule type" value="Genomic_DNA"/>
</dbReference>
<dbReference type="KEGG" id="rmm:ROSMUCSMR3_03134"/>
<evidence type="ECO:0000313" key="7">
    <source>
        <dbReference type="Proteomes" id="UP000192273"/>
    </source>
</evidence>
<feature type="domain" description="Cytochrome c" evidence="5">
    <location>
        <begin position="150"/>
        <end position="248"/>
    </location>
</feature>
<protein>
    <recommendedName>
        <fullName evidence="5">Cytochrome c domain-containing protein</fullName>
    </recommendedName>
</protein>
<gene>
    <name evidence="6" type="ORF">ROSMUCSMR3_03134</name>
</gene>
<evidence type="ECO:0000256" key="3">
    <source>
        <dbReference type="ARBA" id="ARBA00023004"/>
    </source>
</evidence>
<proteinExistence type="predicted"/>
<dbReference type="PROSITE" id="PS51007">
    <property type="entry name" value="CYTC"/>
    <property type="match status" value="1"/>
</dbReference>
<organism evidence="6 7">
    <name type="scientific">Roseovarius mucosus</name>
    <dbReference type="NCBI Taxonomy" id="215743"/>
    <lineage>
        <taxon>Bacteria</taxon>
        <taxon>Pseudomonadati</taxon>
        <taxon>Pseudomonadota</taxon>
        <taxon>Alphaproteobacteria</taxon>
        <taxon>Rhodobacterales</taxon>
        <taxon>Roseobacteraceae</taxon>
        <taxon>Roseovarius</taxon>
    </lineage>
</organism>
<keyword evidence="7" id="KW-1185">Reference proteome</keyword>
<name>A0A1V0RS46_9RHOB</name>
<evidence type="ECO:0000259" key="5">
    <source>
        <dbReference type="PROSITE" id="PS51007"/>
    </source>
</evidence>
<dbReference type="AlphaFoldDB" id="A0A1V0RS46"/>